<dbReference type="RefSeq" id="XP_020073565.1">
    <property type="nucleotide sequence ID" value="XM_020216170.1"/>
</dbReference>
<dbReference type="PANTHER" id="PTHR31001">
    <property type="entry name" value="UNCHARACTERIZED TRANSCRIPTIONAL REGULATORY PROTEIN"/>
    <property type="match status" value="1"/>
</dbReference>
<dbReference type="GeneID" id="30990566"/>
<proteinExistence type="predicted"/>
<reference evidence="4 5" key="1">
    <citation type="journal article" date="2016" name="Proc. Natl. Acad. Sci. U.S.A.">
        <title>Comparative genomics of biotechnologically important yeasts.</title>
        <authorList>
            <person name="Riley R."/>
            <person name="Haridas S."/>
            <person name="Wolfe K.H."/>
            <person name="Lopes M.R."/>
            <person name="Hittinger C.T."/>
            <person name="Goeker M."/>
            <person name="Salamov A.A."/>
            <person name="Wisecaver J.H."/>
            <person name="Long T.M."/>
            <person name="Calvey C.H."/>
            <person name="Aerts A.L."/>
            <person name="Barry K.W."/>
            <person name="Choi C."/>
            <person name="Clum A."/>
            <person name="Coughlan A.Y."/>
            <person name="Deshpande S."/>
            <person name="Douglass A.P."/>
            <person name="Hanson S.J."/>
            <person name="Klenk H.-P."/>
            <person name="LaButti K.M."/>
            <person name="Lapidus A."/>
            <person name="Lindquist E.A."/>
            <person name="Lipzen A.M."/>
            <person name="Meier-Kolthoff J.P."/>
            <person name="Ohm R.A."/>
            <person name="Otillar R.P."/>
            <person name="Pangilinan J.L."/>
            <person name="Peng Y."/>
            <person name="Rokas A."/>
            <person name="Rosa C.A."/>
            <person name="Scheuner C."/>
            <person name="Sibirny A.A."/>
            <person name="Slot J.C."/>
            <person name="Stielow J.B."/>
            <person name="Sun H."/>
            <person name="Kurtzman C.P."/>
            <person name="Blackwell M."/>
            <person name="Grigoriev I.V."/>
            <person name="Jeffries T.W."/>
        </authorList>
    </citation>
    <scope>NUCLEOTIDE SEQUENCE [LARGE SCALE GENOMIC DNA]</scope>
    <source>
        <strain evidence="5">ATCC 18201 / CBS 1600 / BCRC 20928 / JCM 3617 / NBRC 0987 / NRRL Y-1542</strain>
    </source>
</reference>
<dbReference type="CDD" id="cd12148">
    <property type="entry name" value="fungal_TF_MHR"/>
    <property type="match status" value="1"/>
</dbReference>
<feature type="domain" description="Zn(2)-C6 fungal-type" evidence="3">
    <location>
        <begin position="21"/>
        <end position="53"/>
    </location>
</feature>
<gene>
    <name evidence="4" type="ORF">CYBJADRAFT_170963</name>
</gene>
<keyword evidence="2" id="KW-0539">Nucleus</keyword>
<dbReference type="Gene3D" id="4.10.240.10">
    <property type="entry name" value="Zn(2)-C6 fungal-type DNA-binding domain"/>
    <property type="match status" value="1"/>
</dbReference>
<organism evidence="4 5">
    <name type="scientific">Cyberlindnera jadinii (strain ATCC 18201 / CBS 1600 / BCRC 20928 / JCM 3617 / NBRC 0987 / NRRL Y-1542)</name>
    <name type="common">Torula yeast</name>
    <name type="synonym">Candida utilis</name>
    <dbReference type="NCBI Taxonomy" id="983966"/>
    <lineage>
        <taxon>Eukaryota</taxon>
        <taxon>Fungi</taxon>
        <taxon>Dikarya</taxon>
        <taxon>Ascomycota</taxon>
        <taxon>Saccharomycotina</taxon>
        <taxon>Saccharomycetes</taxon>
        <taxon>Phaffomycetales</taxon>
        <taxon>Phaffomycetaceae</taxon>
        <taxon>Cyberlindnera</taxon>
    </lineage>
</organism>
<dbReference type="OrthoDB" id="3980493at2759"/>
<comment type="subcellular location">
    <subcellularLocation>
        <location evidence="1">Nucleus</location>
    </subcellularLocation>
</comment>
<evidence type="ECO:0000256" key="2">
    <source>
        <dbReference type="ARBA" id="ARBA00023242"/>
    </source>
</evidence>
<dbReference type="Pfam" id="PF00172">
    <property type="entry name" value="Zn_clus"/>
    <property type="match status" value="1"/>
</dbReference>
<sequence length="764" mass="88286">MSHISSSAEADNCAAEQANTACIGCRLRRKKCDKQSPCSTCKELQIPKELCIYRRIGLVSKDSNATYVKEVQRNRELKDEVSRLKSIVNYNNTATQKEYFFSNNNDKVRHILLNPQKNPLLCTVMSSQQSLAYLGSISVAAVTQSEPRMKMMLQNIHTVIMNAKIKLEKQVPVTLSNSPMLEIFNAECQSQYLAMGHQNDSTIINLIGEIETMFPTFDTFTHAMVSIFRTTTDRWILIPYADEATFYKRFYSIASFDPMGNVHFHIDLQNSPGDLNFLAMTMSMLCICAFAYQQTKFPIGLDYMLYSKYVNALLRIDGQNIKFTEVDVTYERVFTLYLLSLLETYTTSGGFLNSFEEICEGIFKMRNLITMAISIHLHEDLDKWYPQTSPGEKRMMKTLWYCLVLFETFESIDLGFISKIEPSTLKRYDSCCNPLTEGIHMLNGVMFSYNMIDDGPLEQFIDFVETELIRRLKNHLKDEFGPAYIDMQKFQQFDLDDLSEENLSAYSLILQRLAMRFLILGVILTLYHICHKRLEQVGDTHTDHSRRLKLLGWKYSLTIENLLKEMWIGYSRIGKHPAFYRFYPTTSLIMMAPILRFSQRRVTLFTIAKLLNTMNVDENLIANHILYGDNRGITALLKDLKEKGQAPNLFSLEQLENMDVDNNFEQLLENFGSLENVHTIVLNIAITTLDILQSMQSKLTSFNFLKLSKIFHVVLLKLCGFLLHNTSLKIEHQDFDFKEFFNTGDVTDDDLLEVFKMTAQSKFW</sequence>
<dbReference type="SMART" id="SM00066">
    <property type="entry name" value="GAL4"/>
    <property type="match status" value="1"/>
</dbReference>
<dbReference type="PROSITE" id="PS50048">
    <property type="entry name" value="ZN2_CY6_FUNGAL_2"/>
    <property type="match status" value="1"/>
</dbReference>
<name>A0A1E4SAM6_CYBJN</name>
<evidence type="ECO:0000259" key="3">
    <source>
        <dbReference type="PROSITE" id="PS50048"/>
    </source>
</evidence>
<keyword evidence="5" id="KW-1185">Reference proteome</keyword>
<accession>A0A1E4SAM6</accession>
<dbReference type="CDD" id="cd00067">
    <property type="entry name" value="GAL4"/>
    <property type="match status" value="1"/>
</dbReference>
<dbReference type="EMBL" id="KV453925">
    <property type="protein sequence ID" value="ODV76526.1"/>
    <property type="molecule type" value="Genomic_DNA"/>
</dbReference>
<dbReference type="OMA" id="FEEICEG"/>
<dbReference type="SUPFAM" id="SSF57701">
    <property type="entry name" value="Zn2/Cys6 DNA-binding domain"/>
    <property type="match status" value="1"/>
</dbReference>
<evidence type="ECO:0000313" key="4">
    <source>
        <dbReference type="EMBL" id="ODV76526.1"/>
    </source>
</evidence>
<dbReference type="InterPro" id="IPR036864">
    <property type="entry name" value="Zn2-C6_fun-type_DNA-bd_sf"/>
</dbReference>
<evidence type="ECO:0000313" key="5">
    <source>
        <dbReference type="Proteomes" id="UP000094389"/>
    </source>
</evidence>
<dbReference type="InterPro" id="IPR050613">
    <property type="entry name" value="Sec_Metabolite_Reg"/>
</dbReference>
<dbReference type="GO" id="GO:0000981">
    <property type="term" value="F:DNA-binding transcription factor activity, RNA polymerase II-specific"/>
    <property type="evidence" value="ECO:0007669"/>
    <property type="project" value="InterPro"/>
</dbReference>
<dbReference type="InterPro" id="IPR001138">
    <property type="entry name" value="Zn2Cys6_DnaBD"/>
</dbReference>
<dbReference type="Proteomes" id="UP000094389">
    <property type="component" value="Unassembled WGS sequence"/>
</dbReference>
<evidence type="ECO:0000256" key="1">
    <source>
        <dbReference type="ARBA" id="ARBA00004123"/>
    </source>
</evidence>
<protein>
    <recommendedName>
        <fullName evidence="3">Zn(2)-C6 fungal-type domain-containing protein</fullName>
    </recommendedName>
</protein>
<dbReference type="GO" id="GO:0008270">
    <property type="term" value="F:zinc ion binding"/>
    <property type="evidence" value="ECO:0007669"/>
    <property type="project" value="InterPro"/>
</dbReference>
<dbReference type="GO" id="GO:0005634">
    <property type="term" value="C:nucleus"/>
    <property type="evidence" value="ECO:0007669"/>
    <property type="project" value="UniProtKB-SubCell"/>
</dbReference>
<dbReference type="AlphaFoldDB" id="A0A1E4SAM6"/>